<dbReference type="SUPFAM" id="SSF56204">
    <property type="entry name" value="Hect, E3 ligase catalytic domain"/>
    <property type="match status" value="1"/>
</dbReference>
<comment type="caution">
    <text evidence="4">The sequence shown here is derived from an EMBL/GenBank/DDBJ whole genome shotgun (WGS) entry which is preliminary data.</text>
</comment>
<dbReference type="Proteomes" id="UP000681720">
    <property type="component" value="Unassembled WGS sequence"/>
</dbReference>
<accession>A0A8S2UA40</accession>
<feature type="non-terminal residue" evidence="4">
    <location>
        <position position="1"/>
    </location>
</feature>
<sequence>NELLSSILDELRYEVVSSNGQTYELVPNGKNIPITVSNFKDYCISYREYRLNEFNRQIECIRQGLYSIVPGYFLGLFTASELEEIVCGKGEMDVELLKRNTGYGG</sequence>
<dbReference type="GO" id="GO:0004842">
    <property type="term" value="F:ubiquitin-protein transferase activity"/>
    <property type="evidence" value="ECO:0007669"/>
    <property type="project" value="InterPro"/>
</dbReference>
<dbReference type="Pfam" id="PF00632">
    <property type="entry name" value="HECT"/>
    <property type="match status" value="1"/>
</dbReference>
<dbReference type="Gene3D" id="3.30.2160.10">
    <property type="entry name" value="Hect, E3 ligase catalytic domain"/>
    <property type="match status" value="1"/>
</dbReference>
<dbReference type="AlphaFoldDB" id="A0A8S2UA40"/>
<dbReference type="Gene3D" id="3.90.1750.10">
    <property type="entry name" value="Hect, E3 ligase catalytic domains"/>
    <property type="match status" value="1"/>
</dbReference>
<feature type="non-terminal residue" evidence="4">
    <location>
        <position position="105"/>
    </location>
</feature>
<evidence type="ECO:0000256" key="2">
    <source>
        <dbReference type="PROSITE-ProRule" id="PRU00104"/>
    </source>
</evidence>
<reference evidence="4" key="1">
    <citation type="submission" date="2021-02" db="EMBL/GenBank/DDBJ databases">
        <authorList>
            <person name="Nowell W R."/>
        </authorList>
    </citation>
    <scope>NUCLEOTIDE SEQUENCE</scope>
</reference>
<gene>
    <name evidence="4" type="ORF">GIL414_LOCUS26750</name>
</gene>
<evidence type="ECO:0000313" key="5">
    <source>
        <dbReference type="Proteomes" id="UP000681720"/>
    </source>
</evidence>
<comment type="caution">
    <text evidence="2">Lacks conserved residue(s) required for the propagation of feature annotation.</text>
</comment>
<feature type="domain" description="HECT" evidence="3">
    <location>
        <begin position="20"/>
        <end position="105"/>
    </location>
</feature>
<proteinExistence type="predicted"/>
<dbReference type="InterPro" id="IPR035983">
    <property type="entry name" value="Hect_E3_ubiquitin_ligase"/>
</dbReference>
<evidence type="ECO:0000259" key="3">
    <source>
        <dbReference type="PROSITE" id="PS50237"/>
    </source>
</evidence>
<protein>
    <recommendedName>
        <fullName evidence="3">HECT domain-containing protein</fullName>
    </recommendedName>
</protein>
<dbReference type="EMBL" id="CAJOBJ010040199">
    <property type="protein sequence ID" value="CAF4322390.1"/>
    <property type="molecule type" value="Genomic_DNA"/>
</dbReference>
<dbReference type="InterPro" id="IPR042469">
    <property type="entry name" value="HECTD3"/>
</dbReference>
<dbReference type="InterPro" id="IPR000569">
    <property type="entry name" value="HECT_dom"/>
</dbReference>
<dbReference type="PROSITE" id="PS50237">
    <property type="entry name" value="HECT"/>
    <property type="match status" value="1"/>
</dbReference>
<dbReference type="PANTHER" id="PTHR46654">
    <property type="entry name" value="E3 UBIQUITIN-PROTEIN LIGASE HECTD3"/>
    <property type="match status" value="1"/>
</dbReference>
<keyword evidence="1 2" id="KW-0833">Ubl conjugation pathway</keyword>
<evidence type="ECO:0000313" key="4">
    <source>
        <dbReference type="EMBL" id="CAF4322390.1"/>
    </source>
</evidence>
<name>A0A8S2UA40_9BILA</name>
<organism evidence="4 5">
    <name type="scientific">Rotaria magnacalcarata</name>
    <dbReference type="NCBI Taxonomy" id="392030"/>
    <lineage>
        <taxon>Eukaryota</taxon>
        <taxon>Metazoa</taxon>
        <taxon>Spiralia</taxon>
        <taxon>Gnathifera</taxon>
        <taxon>Rotifera</taxon>
        <taxon>Eurotatoria</taxon>
        <taxon>Bdelloidea</taxon>
        <taxon>Philodinida</taxon>
        <taxon>Philodinidae</taxon>
        <taxon>Rotaria</taxon>
    </lineage>
</organism>
<evidence type="ECO:0000256" key="1">
    <source>
        <dbReference type="ARBA" id="ARBA00022786"/>
    </source>
</evidence>
<dbReference type="PANTHER" id="PTHR46654:SF1">
    <property type="entry name" value="E3 UBIQUITIN-PROTEIN LIGASE HECTD3"/>
    <property type="match status" value="1"/>
</dbReference>